<evidence type="ECO:0000313" key="3">
    <source>
        <dbReference type="EMBL" id="PZX92731.1"/>
    </source>
</evidence>
<dbReference type="InterPro" id="IPR005182">
    <property type="entry name" value="YdbS-like_PH"/>
</dbReference>
<dbReference type="Proteomes" id="UP000249177">
    <property type="component" value="Unassembled WGS sequence"/>
</dbReference>
<organism evidence="3 4">
    <name type="scientific">Flavobacterium aquariorum</name>
    <dbReference type="NCBI Taxonomy" id="2217670"/>
    <lineage>
        <taxon>Bacteria</taxon>
        <taxon>Pseudomonadati</taxon>
        <taxon>Bacteroidota</taxon>
        <taxon>Flavobacteriia</taxon>
        <taxon>Flavobacteriales</taxon>
        <taxon>Flavobacteriaceae</taxon>
        <taxon>Flavobacterium</taxon>
    </lineage>
</organism>
<protein>
    <recommendedName>
        <fullName evidence="2">YdbS-like PH domain-containing protein</fullName>
    </recommendedName>
</protein>
<dbReference type="OrthoDB" id="1049931at2"/>
<dbReference type="InterPro" id="IPR014529">
    <property type="entry name" value="UCP026631"/>
</dbReference>
<feature type="transmembrane region" description="Helical" evidence="1">
    <location>
        <begin position="200"/>
        <end position="221"/>
    </location>
</feature>
<feature type="transmembrane region" description="Helical" evidence="1">
    <location>
        <begin position="241"/>
        <end position="262"/>
    </location>
</feature>
<feature type="domain" description="YdbS-like PH" evidence="2">
    <location>
        <begin position="419"/>
        <end position="477"/>
    </location>
</feature>
<keyword evidence="1" id="KW-1133">Transmembrane helix</keyword>
<accession>A0A2W7TR61</accession>
<dbReference type="AlphaFoldDB" id="A0A2W7TR61"/>
<keyword evidence="1" id="KW-0472">Membrane</keyword>
<keyword evidence="1" id="KW-0812">Transmembrane</keyword>
<feature type="domain" description="YdbS-like PH" evidence="2">
    <location>
        <begin position="275"/>
        <end position="347"/>
    </location>
</feature>
<dbReference type="PANTHER" id="PTHR34473">
    <property type="entry name" value="UPF0699 TRANSMEMBRANE PROTEIN YDBS"/>
    <property type="match status" value="1"/>
</dbReference>
<keyword evidence="4" id="KW-1185">Reference proteome</keyword>
<dbReference type="RefSeq" id="WP_111410902.1">
    <property type="nucleotide sequence ID" value="NZ_QKXH01000009.1"/>
</dbReference>
<feature type="transmembrane region" description="Helical" evidence="1">
    <location>
        <begin position="370"/>
        <end position="389"/>
    </location>
</feature>
<gene>
    <name evidence="3" type="ORF">DOS84_14855</name>
</gene>
<feature type="transmembrane region" description="Helical" evidence="1">
    <location>
        <begin position="401"/>
        <end position="418"/>
    </location>
</feature>
<dbReference type="PIRSF" id="PIRSF026631">
    <property type="entry name" value="UCP026631"/>
    <property type="match status" value="1"/>
</dbReference>
<evidence type="ECO:0000259" key="2">
    <source>
        <dbReference type="Pfam" id="PF03703"/>
    </source>
</evidence>
<dbReference type="PANTHER" id="PTHR34473:SF2">
    <property type="entry name" value="UPF0699 TRANSMEMBRANE PROTEIN YDBT"/>
    <property type="match status" value="1"/>
</dbReference>
<feature type="transmembrane region" description="Helical" evidence="1">
    <location>
        <begin position="12"/>
        <end position="28"/>
    </location>
</feature>
<name>A0A2W7TR61_9FLAO</name>
<evidence type="ECO:0000313" key="4">
    <source>
        <dbReference type="Proteomes" id="UP000249177"/>
    </source>
</evidence>
<proteinExistence type="predicted"/>
<dbReference type="EMBL" id="QKXH01000009">
    <property type="protein sequence ID" value="PZX92731.1"/>
    <property type="molecule type" value="Genomic_DNA"/>
</dbReference>
<feature type="transmembrane region" description="Helical" evidence="1">
    <location>
        <begin position="48"/>
        <end position="69"/>
    </location>
</feature>
<feature type="domain" description="YdbS-like PH" evidence="2">
    <location>
        <begin position="70"/>
        <end position="146"/>
    </location>
</feature>
<evidence type="ECO:0000256" key="1">
    <source>
        <dbReference type="SAM" id="Phobius"/>
    </source>
</evidence>
<dbReference type="Pfam" id="PF03703">
    <property type="entry name" value="bPH_2"/>
    <property type="match status" value="3"/>
</dbReference>
<reference evidence="3 4" key="1">
    <citation type="submission" date="2018-06" db="EMBL/GenBank/DDBJ databases">
        <title>Flavobacterium sp IMCC34762, genome.</title>
        <authorList>
            <person name="Joung Y."/>
            <person name="Cho J."/>
            <person name="Song J."/>
        </authorList>
    </citation>
    <scope>NUCLEOTIDE SEQUENCE [LARGE SCALE GENOMIC DNA]</scope>
    <source>
        <strain evidence="3 4">IMCC34762</strain>
    </source>
</reference>
<comment type="caution">
    <text evidence="3">The sequence shown here is derived from an EMBL/GenBank/DDBJ whole genome shotgun (WGS) entry which is preliminary data.</text>
</comment>
<sequence length="506" mass="58155">MGSDFNQPQRQSIVGILVMFVYSLQGYAKALWPILVIWIFKFDQINKFYLLIGIIVVFTIVGIVSYLRYLNFTFYIDHKNGEFIITEGIFNKTKTTIQLYKIQQVNINQSLIQRLVGVYELAVDTAGSNKKEGDIRAISHELALDLKVRLLENENKKNVNNDDSISTSDEISIEKTIDSEAPFIKISFLSLLKIGITSNYVKSFFVLLAFFITLFDHIKQITGRDILHDENIEDYVDKSQIATTFLMLFVIFFLAVIIINLVKTIFTYFDYKIARQKGSLLLSYGLLNAKSTIIKPEKVQITSITQNYFQKKMNVLHLKIKQATGGEKEDHKLAIEIPGCDKLEKDSILKLLFQKIPEKGVMLKPNFRKLGFSVFLTIGLPLLGFYFVRDLIIEELPTIDYFVLLFVLFIGIIQFFAFKNTRLYINDDFLILQSGAWDVTNKIILPSKIQAITTSQLFWHKNINIGSLTLHTAGGNISFQLGNFTAIKQYVNLWLYEMETSDSNWM</sequence>